<feature type="domain" description="AMP-binding enzyme C-terminal" evidence="7">
    <location>
        <begin position="542"/>
        <end position="620"/>
    </location>
</feature>
<dbReference type="AlphaFoldDB" id="A0A2R5GRY4"/>
<dbReference type="InterPro" id="IPR020845">
    <property type="entry name" value="AMP-binding_CS"/>
</dbReference>
<dbReference type="NCBIfam" id="TIGR02188">
    <property type="entry name" value="Ac_CoA_lig_AcsA"/>
    <property type="match status" value="1"/>
</dbReference>
<feature type="domain" description="AMP-dependent synthetase/ligase" evidence="6">
    <location>
        <begin position="92"/>
        <end position="481"/>
    </location>
</feature>
<sequence length="661" mass="73136">MAEEKGSAVGEVVHEVRSHSSKGAHVASLEKYKKLHEDSVRDPSGYWGRLARRELKWMHDFDKVKIGSLKNGDLAWFVGGKLNVSENCLDRWVEEGRGDDVAIIWEKDEPGQAVKYTYLEVLHKVCQIANVMRKFGVKKGDPVTLYMPMIPEAAFVMLACARIGAPHSVVFAGFSAEALRARVDDVHSKWIFTADEGLRGGRTIPLKKTVDDAISSCDFVNKCFVFKRTGADVSMTEGRDLWMEPELEGQRPYCPPEVMDAEDPLFYLYTSGSTGKPKGLMHSTAGYILYAQTTCKIIFDLRPGDVYACVADVGWITGHSYIVYGPLANGTTTLMFESTPLYPDAGRYWDVVETHSVTQFYTAPTAIRALMRHGPEPTEKYDLSTLRILGTVGEPINPAAWTWYFKHVGKERCAIIDTYWQTETGGIIVTPLPGATPLKPGSATLPFFGIDLEVLDPQSGKVVPFVEGEESSGVLCVKSAWPSMTRTVFNNHERYMNTYLKPYPGYYFTGDGVTRDKDGFFFVTGRVDDVLNVSGHRIGSAEIESALVAHDAVAESACVGFPHEVKGEGIACYVILKLGNEETDDLIKDLRNQIRSVIGPFASPDYIVITPALPKTRSGKLMRRVLRKIIALEADQLGDTSTLADPSVVDSLIEKVATLRK</sequence>
<protein>
    <recommendedName>
        <fullName evidence="5">Acetyl-coenzyme A synthetase</fullName>
        <ecNumber evidence="5">6.2.1.1</ecNumber>
    </recommendedName>
</protein>
<dbReference type="SUPFAM" id="SSF56801">
    <property type="entry name" value="Acetyl-CoA synthetase-like"/>
    <property type="match status" value="1"/>
</dbReference>
<comment type="caution">
    <text evidence="9">The sequence shown here is derived from an EMBL/GenBank/DDBJ whole genome shotgun (WGS) entry which is preliminary data.</text>
</comment>
<proteinExistence type="inferred from homology"/>
<dbReference type="InterPro" id="IPR025110">
    <property type="entry name" value="AMP-bd_C"/>
</dbReference>
<reference evidence="9 10" key="1">
    <citation type="submission" date="2017-12" db="EMBL/GenBank/DDBJ databases">
        <title>Sequencing, de novo assembly and annotation of complete genome of a new Thraustochytrid species, strain FCC1311.</title>
        <authorList>
            <person name="Sedici K."/>
            <person name="Godart F."/>
            <person name="Aiese Cigliano R."/>
            <person name="Sanseverino W."/>
            <person name="Barakat M."/>
            <person name="Ortet P."/>
            <person name="Marechal E."/>
            <person name="Cagnac O."/>
            <person name="Amato A."/>
        </authorList>
    </citation>
    <scope>NUCLEOTIDE SEQUENCE [LARGE SCALE GENOMIC DNA]</scope>
</reference>
<evidence type="ECO:0000256" key="1">
    <source>
        <dbReference type="ARBA" id="ARBA00006432"/>
    </source>
</evidence>
<keyword evidence="3 5" id="KW-0547">Nucleotide-binding</keyword>
<dbReference type="Pfam" id="PF16177">
    <property type="entry name" value="ACAS_N"/>
    <property type="match status" value="1"/>
</dbReference>
<dbReference type="Pfam" id="PF00501">
    <property type="entry name" value="AMP-binding"/>
    <property type="match status" value="1"/>
</dbReference>
<comment type="similarity">
    <text evidence="1 5">Belongs to the ATP-dependent AMP-binding enzyme family.</text>
</comment>
<dbReference type="GO" id="GO:0005524">
    <property type="term" value="F:ATP binding"/>
    <property type="evidence" value="ECO:0007669"/>
    <property type="project" value="UniProtKB-UniRule"/>
</dbReference>
<evidence type="ECO:0000259" key="7">
    <source>
        <dbReference type="Pfam" id="PF13193"/>
    </source>
</evidence>
<dbReference type="OrthoDB" id="1706066at2759"/>
<dbReference type="GO" id="GO:0003987">
    <property type="term" value="F:acetate-CoA ligase activity"/>
    <property type="evidence" value="ECO:0007669"/>
    <property type="project" value="UniProtKB-UniRule"/>
</dbReference>
<dbReference type="Pfam" id="PF13193">
    <property type="entry name" value="AMP-binding_C"/>
    <property type="match status" value="1"/>
</dbReference>
<evidence type="ECO:0000256" key="2">
    <source>
        <dbReference type="ARBA" id="ARBA00022598"/>
    </source>
</evidence>
<dbReference type="PROSITE" id="PS00455">
    <property type="entry name" value="AMP_BINDING"/>
    <property type="match status" value="1"/>
</dbReference>
<dbReference type="InterPro" id="IPR045851">
    <property type="entry name" value="AMP-bd_C_sf"/>
</dbReference>
<dbReference type="Proteomes" id="UP000241890">
    <property type="component" value="Unassembled WGS sequence"/>
</dbReference>
<evidence type="ECO:0000256" key="5">
    <source>
        <dbReference type="RuleBase" id="RU361147"/>
    </source>
</evidence>
<evidence type="ECO:0000313" key="10">
    <source>
        <dbReference type="Proteomes" id="UP000241890"/>
    </source>
</evidence>
<dbReference type="GO" id="GO:0016208">
    <property type="term" value="F:AMP binding"/>
    <property type="evidence" value="ECO:0007669"/>
    <property type="project" value="InterPro"/>
</dbReference>
<evidence type="ECO:0000256" key="3">
    <source>
        <dbReference type="ARBA" id="ARBA00022741"/>
    </source>
</evidence>
<evidence type="ECO:0000259" key="8">
    <source>
        <dbReference type="Pfam" id="PF16177"/>
    </source>
</evidence>
<dbReference type="InParanoid" id="A0A2R5GRY4"/>
<dbReference type="NCBIfam" id="NF001208">
    <property type="entry name" value="PRK00174.1"/>
    <property type="match status" value="1"/>
</dbReference>
<dbReference type="CDD" id="cd05966">
    <property type="entry name" value="ACS"/>
    <property type="match status" value="1"/>
</dbReference>
<dbReference type="PANTHER" id="PTHR24095:SF14">
    <property type="entry name" value="ACETYL-COENZYME A SYNTHETASE 1"/>
    <property type="match status" value="1"/>
</dbReference>
<dbReference type="FunCoup" id="A0A2R5GRY4">
    <property type="interactions" value="217"/>
</dbReference>
<dbReference type="Gene3D" id="3.30.300.30">
    <property type="match status" value="1"/>
</dbReference>
<dbReference type="InterPro" id="IPR042099">
    <property type="entry name" value="ANL_N_sf"/>
</dbReference>
<dbReference type="FunFam" id="3.40.50.12780:FF:000001">
    <property type="entry name" value="Acetyl-coenzyme A synthetase"/>
    <property type="match status" value="1"/>
</dbReference>
<accession>A0A2R5GRY4</accession>
<gene>
    <name evidence="9" type="ORF">FCC1311_084411</name>
</gene>
<dbReference type="InterPro" id="IPR032387">
    <property type="entry name" value="ACAS_N"/>
</dbReference>
<keyword evidence="2 5" id="KW-0436">Ligase</keyword>
<dbReference type="EMBL" id="BEYU01000097">
    <property type="protein sequence ID" value="GBG31403.1"/>
    <property type="molecule type" value="Genomic_DNA"/>
</dbReference>
<name>A0A2R5GRY4_9STRA</name>
<dbReference type="GO" id="GO:0019427">
    <property type="term" value="P:acetyl-CoA biosynthetic process from acetate"/>
    <property type="evidence" value="ECO:0007669"/>
    <property type="project" value="InterPro"/>
</dbReference>
<dbReference type="FunFam" id="3.30.300.30:FF:000004">
    <property type="entry name" value="Acetyl-coenzyme A synthetase"/>
    <property type="match status" value="1"/>
</dbReference>
<comment type="catalytic activity">
    <reaction evidence="5">
        <text>acetate + ATP + CoA = acetyl-CoA + AMP + diphosphate</text>
        <dbReference type="Rhea" id="RHEA:23176"/>
        <dbReference type="ChEBI" id="CHEBI:30089"/>
        <dbReference type="ChEBI" id="CHEBI:30616"/>
        <dbReference type="ChEBI" id="CHEBI:33019"/>
        <dbReference type="ChEBI" id="CHEBI:57287"/>
        <dbReference type="ChEBI" id="CHEBI:57288"/>
        <dbReference type="ChEBI" id="CHEBI:456215"/>
        <dbReference type="EC" id="6.2.1.1"/>
    </reaction>
</comment>
<dbReference type="Gene3D" id="3.40.50.12780">
    <property type="entry name" value="N-terminal domain of ligase-like"/>
    <property type="match status" value="1"/>
</dbReference>
<organism evidence="9 10">
    <name type="scientific">Hondaea fermentalgiana</name>
    <dbReference type="NCBI Taxonomy" id="2315210"/>
    <lineage>
        <taxon>Eukaryota</taxon>
        <taxon>Sar</taxon>
        <taxon>Stramenopiles</taxon>
        <taxon>Bigyra</taxon>
        <taxon>Labyrinthulomycetes</taxon>
        <taxon>Thraustochytrida</taxon>
        <taxon>Thraustochytriidae</taxon>
        <taxon>Hondaea</taxon>
    </lineage>
</organism>
<dbReference type="PANTHER" id="PTHR24095">
    <property type="entry name" value="ACETYL-COENZYME A SYNTHETASE"/>
    <property type="match status" value="1"/>
</dbReference>
<evidence type="ECO:0000259" key="6">
    <source>
        <dbReference type="Pfam" id="PF00501"/>
    </source>
</evidence>
<dbReference type="InterPro" id="IPR000873">
    <property type="entry name" value="AMP-dep_synth/lig_dom"/>
</dbReference>
<keyword evidence="10" id="KW-1185">Reference proteome</keyword>
<dbReference type="EC" id="6.2.1.1" evidence="5"/>
<dbReference type="InterPro" id="IPR011904">
    <property type="entry name" value="Ac_CoA_lig"/>
</dbReference>
<evidence type="ECO:0000256" key="4">
    <source>
        <dbReference type="ARBA" id="ARBA00022840"/>
    </source>
</evidence>
<keyword evidence="4 5" id="KW-0067">ATP-binding</keyword>
<evidence type="ECO:0000313" key="9">
    <source>
        <dbReference type="EMBL" id="GBG31403.1"/>
    </source>
</evidence>
<feature type="domain" description="Acetyl-coenzyme A synthetase N-terminal" evidence="8">
    <location>
        <begin position="32"/>
        <end position="88"/>
    </location>
</feature>